<dbReference type="InterPro" id="IPR001584">
    <property type="entry name" value="Integrase_cat-core"/>
</dbReference>
<dbReference type="PANTHER" id="PTHR42648:SF21">
    <property type="entry name" value="CYSTEINE-RICH RLK (RECEPTOR-LIKE PROTEIN KINASE) 8"/>
    <property type="match status" value="1"/>
</dbReference>
<comment type="caution">
    <text evidence="4">The sequence shown here is derived from an EMBL/GenBank/DDBJ whole genome shotgun (WGS) entry which is preliminary data.</text>
</comment>
<keyword evidence="1" id="KW-0378">Hydrolase</keyword>
<gene>
    <name evidence="4" type="ORF">Tco_0953795</name>
</gene>
<dbReference type="Pfam" id="PF13976">
    <property type="entry name" value="gag_pre-integrs"/>
    <property type="match status" value="1"/>
</dbReference>
<dbReference type="InterPro" id="IPR036397">
    <property type="entry name" value="RNaseH_sf"/>
</dbReference>
<feature type="domain" description="Integrase catalytic" evidence="3">
    <location>
        <begin position="455"/>
        <end position="593"/>
    </location>
</feature>
<organism evidence="4 5">
    <name type="scientific">Tanacetum coccineum</name>
    <dbReference type="NCBI Taxonomy" id="301880"/>
    <lineage>
        <taxon>Eukaryota</taxon>
        <taxon>Viridiplantae</taxon>
        <taxon>Streptophyta</taxon>
        <taxon>Embryophyta</taxon>
        <taxon>Tracheophyta</taxon>
        <taxon>Spermatophyta</taxon>
        <taxon>Magnoliopsida</taxon>
        <taxon>eudicotyledons</taxon>
        <taxon>Gunneridae</taxon>
        <taxon>Pentapetalae</taxon>
        <taxon>asterids</taxon>
        <taxon>campanulids</taxon>
        <taxon>Asterales</taxon>
        <taxon>Asteraceae</taxon>
        <taxon>Asteroideae</taxon>
        <taxon>Anthemideae</taxon>
        <taxon>Anthemidinae</taxon>
        <taxon>Tanacetum</taxon>
    </lineage>
</organism>
<dbReference type="Proteomes" id="UP001151760">
    <property type="component" value="Unassembled WGS sequence"/>
</dbReference>
<evidence type="ECO:0000256" key="1">
    <source>
        <dbReference type="ARBA" id="ARBA00022670"/>
    </source>
</evidence>
<protein>
    <submittedName>
        <fullName evidence="4">Retrovirus-related pol polyprotein from transposon TNT 1-94</fullName>
    </submittedName>
</protein>
<dbReference type="InterPro" id="IPR039537">
    <property type="entry name" value="Retrotran_Ty1/copia-like"/>
</dbReference>
<proteinExistence type="predicted"/>
<dbReference type="PANTHER" id="PTHR42648">
    <property type="entry name" value="TRANSPOSASE, PUTATIVE-RELATED"/>
    <property type="match status" value="1"/>
</dbReference>
<keyword evidence="1" id="KW-0645">Protease</keyword>
<name>A0ABQ5E0W4_9ASTR</name>
<dbReference type="InterPro" id="IPR054722">
    <property type="entry name" value="PolX-like_BBD"/>
</dbReference>
<dbReference type="Pfam" id="PF22936">
    <property type="entry name" value="Pol_BBD"/>
    <property type="match status" value="1"/>
</dbReference>
<feature type="region of interest" description="Disordered" evidence="2">
    <location>
        <begin position="136"/>
        <end position="200"/>
    </location>
</feature>
<evidence type="ECO:0000259" key="3">
    <source>
        <dbReference type="PROSITE" id="PS50994"/>
    </source>
</evidence>
<dbReference type="SUPFAM" id="SSF53098">
    <property type="entry name" value="Ribonuclease H-like"/>
    <property type="match status" value="1"/>
</dbReference>
<dbReference type="InterPro" id="IPR025724">
    <property type="entry name" value="GAG-pre-integrase_dom"/>
</dbReference>
<feature type="compositionally biased region" description="Polar residues" evidence="2">
    <location>
        <begin position="156"/>
        <end position="183"/>
    </location>
</feature>
<keyword evidence="5" id="KW-1185">Reference proteome</keyword>
<reference evidence="4" key="1">
    <citation type="journal article" date="2022" name="Int. J. Mol. Sci.">
        <title>Draft Genome of Tanacetum Coccineum: Genomic Comparison of Closely Related Tanacetum-Family Plants.</title>
        <authorList>
            <person name="Yamashiro T."/>
            <person name="Shiraishi A."/>
            <person name="Nakayama K."/>
            <person name="Satake H."/>
        </authorList>
    </citation>
    <scope>NUCLEOTIDE SEQUENCE</scope>
</reference>
<dbReference type="PROSITE" id="PS50994">
    <property type="entry name" value="INTEGRASE"/>
    <property type="match status" value="1"/>
</dbReference>
<evidence type="ECO:0000256" key="2">
    <source>
        <dbReference type="SAM" id="MobiDB-lite"/>
    </source>
</evidence>
<sequence>MEAAIEQCYVDKKYFDIQKKELFLDNDRLLEHIIYIVHICVNSLATLTDYAKVEQDYIDAYSENLVLKAELANKKENMVEKKVFNEVAKDVSIANLRKHIESLKGKNMVEKDATPNNAKELVEHARALRPLDSDLDSAYSHKTQDSNKPALPSIGIKSSTSVSRSLPSGNTKNNRISQTTSRNLKNKVEDHPKRVKSNSNKTNRVIKLVCNAKIKHSMLNTNSELICATCNECMFDAIHDLCVLDFVNDVNVRSKSKSAKSSKEKKTWKPTSKIFNNVGYRWLPIGRTFTIVGKKCLVTRITSTKVVHPKETSKTPITIPNPEVKIYRRRTKVAKLVVQIVLWYLDSRCSKNVTGNRSQLIDFVYKFLGIVRFGNNQIAKIMGYGDYQMGNITISWVYYLEGLGHNLFFVGQFCDSDLEVAFRKHTCYICNLEGVDLLKGSRGSNLYTLSLEDMMLSSPICLLSKASKTKSWLRHQKLSHLNFDYITTLANQGLFTWVKFLRSKDEVLESVIKFLKMIQVHLNAIVQNIKIDNGTKFVNQTLRAYYEDIEISHQTSVACTLQQNDIVKRRNQTLVEAARTMLIFSKALLSLWA</sequence>
<accession>A0ABQ5E0W4</accession>
<evidence type="ECO:0000313" key="4">
    <source>
        <dbReference type="EMBL" id="GJT45080.1"/>
    </source>
</evidence>
<dbReference type="Gene3D" id="3.30.420.10">
    <property type="entry name" value="Ribonuclease H-like superfamily/Ribonuclease H"/>
    <property type="match status" value="1"/>
</dbReference>
<evidence type="ECO:0000313" key="5">
    <source>
        <dbReference type="Proteomes" id="UP001151760"/>
    </source>
</evidence>
<reference evidence="4" key="2">
    <citation type="submission" date="2022-01" db="EMBL/GenBank/DDBJ databases">
        <authorList>
            <person name="Yamashiro T."/>
            <person name="Shiraishi A."/>
            <person name="Satake H."/>
            <person name="Nakayama K."/>
        </authorList>
    </citation>
    <scope>NUCLEOTIDE SEQUENCE</scope>
</reference>
<dbReference type="EMBL" id="BQNB010015869">
    <property type="protein sequence ID" value="GJT45080.1"/>
    <property type="molecule type" value="Genomic_DNA"/>
</dbReference>
<dbReference type="InterPro" id="IPR012337">
    <property type="entry name" value="RNaseH-like_sf"/>
</dbReference>